<comment type="caution">
    <text evidence="2">The sequence shown here is derived from an EMBL/GenBank/DDBJ whole genome shotgun (WGS) entry which is preliminary data.</text>
</comment>
<sequence>MRLLTKISLLSFIFLISSPSVAGLSTPTEIRQQVKERGVNSIVAEIGEQGKRNEIAHYITTGNPEWVKIAFELTPNIHQDFSKQIFNSLSFALINNPVEVLTLANKRKPSLSSDICNIPPILIGLENKEQFVRNVAKSLNAAKKSASRKDKENIEICQWELNQSYTEYL</sequence>
<proteinExistence type="predicted"/>
<dbReference type="EMBL" id="NIBS01000011">
    <property type="protein sequence ID" value="PHM27450.1"/>
    <property type="molecule type" value="Genomic_DNA"/>
</dbReference>
<gene>
    <name evidence="2" type="ORF">Xbud_02304</name>
</gene>
<evidence type="ECO:0000313" key="3">
    <source>
        <dbReference type="Proteomes" id="UP000225833"/>
    </source>
</evidence>
<protein>
    <submittedName>
        <fullName evidence="2">Uncharacterized protein</fullName>
    </submittedName>
</protein>
<feature type="chain" id="PRO_5012271387" evidence="1">
    <location>
        <begin position="23"/>
        <end position="169"/>
    </location>
</feature>
<keyword evidence="1" id="KW-0732">Signal</keyword>
<feature type="signal peptide" evidence="1">
    <location>
        <begin position="1"/>
        <end position="22"/>
    </location>
</feature>
<reference evidence="2 3" key="1">
    <citation type="journal article" date="2017" name="Nat. Microbiol.">
        <title>Natural product diversity associated with the nematode symbionts Photorhabdus and Xenorhabdus.</title>
        <authorList>
            <person name="Tobias N.J."/>
            <person name="Wolff H."/>
            <person name="Djahanschiri B."/>
            <person name="Grundmann F."/>
            <person name="Kronenwerth M."/>
            <person name="Shi Y.M."/>
            <person name="Simonyi S."/>
            <person name="Grun P."/>
            <person name="Shapiro-Ilan D."/>
            <person name="Pidot S.J."/>
            <person name="Stinear T.P."/>
            <person name="Ebersberger I."/>
            <person name="Bode H.B."/>
        </authorList>
    </citation>
    <scope>NUCLEOTIDE SEQUENCE [LARGE SCALE GENOMIC DNA]</scope>
    <source>
        <strain evidence="2 3">DSM 16342</strain>
    </source>
</reference>
<accession>A0A2D0IZU4</accession>
<name>A0A2D0IZU4_XENBU</name>
<dbReference type="AlphaFoldDB" id="A0A2D0IZU4"/>
<dbReference type="Proteomes" id="UP000225833">
    <property type="component" value="Unassembled WGS sequence"/>
</dbReference>
<evidence type="ECO:0000313" key="2">
    <source>
        <dbReference type="EMBL" id="PHM27450.1"/>
    </source>
</evidence>
<evidence type="ECO:0000256" key="1">
    <source>
        <dbReference type="SAM" id="SignalP"/>
    </source>
</evidence>
<dbReference type="RefSeq" id="WP_169923059.1">
    <property type="nucleotide sequence ID" value="NZ_CAWNNJ010000013.1"/>
</dbReference>
<organism evidence="2 3">
    <name type="scientific">Xenorhabdus budapestensis</name>
    <dbReference type="NCBI Taxonomy" id="290110"/>
    <lineage>
        <taxon>Bacteria</taxon>
        <taxon>Pseudomonadati</taxon>
        <taxon>Pseudomonadota</taxon>
        <taxon>Gammaproteobacteria</taxon>
        <taxon>Enterobacterales</taxon>
        <taxon>Morganellaceae</taxon>
        <taxon>Xenorhabdus</taxon>
    </lineage>
</organism>